<organism evidence="2 3">
    <name type="scientific">Uncinula necator</name>
    <name type="common">Grape powdery mildew</name>
    <dbReference type="NCBI Taxonomy" id="52586"/>
    <lineage>
        <taxon>Eukaryota</taxon>
        <taxon>Fungi</taxon>
        <taxon>Dikarya</taxon>
        <taxon>Ascomycota</taxon>
        <taxon>Pezizomycotina</taxon>
        <taxon>Leotiomycetes</taxon>
        <taxon>Erysiphales</taxon>
        <taxon>Erysiphaceae</taxon>
        <taxon>Erysiphe</taxon>
    </lineage>
</organism>
<gene>
    <name evidence="2" type="ORF">EV44_g2474</name>
</gene>
<evidence type="ECO:0000313" key="3">
    <source>
        <dbReference type="Proteomes" id="UP000030854"/>
    </source>
</evidence>
<name>A0A0B1P0P8_UNCNE</name>
<dbReference type="AlphaFoldDB" id="A0A0B1P0P8"/>
<evidence type="ECO:0000313" key="2">
    <source>
        <dbReference type="EMBL" id="KHJ30394.1"/>
    </source>
</evidence>
<proteinExistence type="predicted"/>
<dbReference type="InterPro" id="IPR028211">
    <property type="entry name" value="Ntr2"/>
</dbReference>
<dbReference type="Pfam" id="PF15458">
    <property type="entry name" value="NTR2"/>
    <property type="match status" value="1"/>
</dbReference>
<dbReference type="GO" id="GO:0000390">
    <property type="term" value="P:spliceosomal complex disassembly"/>
    <property type="evidence" value="ECO:0007669"/>
    <property type="project" value="InterPro"/>
</dbReference>
<reference evidence="2 3" key="1">
    <citation type="journal article" date="2014" name="BMC Genomics">
        <title>Adaptive genomic structural variation in the grape powdery mildew pathogen, Erysiphe necator.</title>
        <authorList>
            <person name="Jones L."/>
            <person name="Riaz S."/>
            <person name="Morales-Cruz A."/>
            <person name="Amrine K.C."/>
            <person name="McGuire B."/>
            <person name="Gubler W.D."/>
            <person name="Walker M.A."/>
            <person name="Cantu D."/>
        </authorList>
    </citation>
    <scope>NUCLEOTIDE SEQUENCE [LARGE SCALE GENOMIC DNA]</scope>
    <source>
        <strain evidence="3">c</strain>
    </source>
</reference>
<sequence length="440" mass="50276">MNTTFRLRRKAIKIQVDDEEDDDVAANVKFSSSETSSTLLSNLTQPDPKLQKRKISGNLEAGIDISENSKETSINHGNFEFINDDKIPEHKTVFKKKERKKKNMTKLSFGLGDNEFEETTYNSSKNKLQSTKNFKDGIIQASKFRKGLSLQSLPGHFAEANKERPTYNKDYLNELKNSTPATRSYSLSETQNLIGEEDEINTTDLLETLIPYPQSSAAIIPTEAEIREKKERRSRLAREADFISFDEDVNDCRILLPQSVNNQSRLVRDDEDFAEGFDEFVEDERIALGKKQERQARRQKRKEIAEMIQQAEGSTDAESDDSEAERCAAYENAQTRAGMDGLQRNDIEEESIEERMPTNITQLPILSECLKRFHNTLDSMEVELERQKNMLLEAEQEERDIITRESEVQALLAQAGERLEAMSPGLHDIAKESTSNFKNI</sequence>
<keyword evidence="3" id="KW-1185">Reference proteome</keyword>
<dbReference type="EMBL" id="JNVN01004332">
    <property type="protein sequence ID" value="KHJ30394.1"/>
    <property type="molecule type" value="Genomic_DNA"/>
</dbReference>
<dbReference type="STRING" id="52586.A0A0B1P0P8"/>
<feature type="coiled-coil region" evidence="1">
    <location>
        <begin position="370"/>
        <end position="397"/>
    </location>
</feature>
<keyword evidence="1" id="KW-0175">Coiled coil</keyword>
<dbReference type="HOGENOM" id="CLU_031138_0_0_1"/>
<dbReference type="Proteomes" id="UP000030854">
    <property type="component" value="Unassembled WGS sequence"/>
</dbReference>
<protein>
    <submittedName>
        <fullName evidence="2">Uncharacterized protein</fullName>
    </submittedName>
</protein>
<evidence type="ECO:0000256" key="1">
    <source>
        <dbReference type="SAM" id="Coils"/>
    </source>
</evidence>
<dbReference type="GO" id="GO:0071008">
    <property type="term" value="C:U2-type post-mRNA release spliceosomal complex"/>
    <property type="evidence" value="ECO:0007669"/>
    <property type="project" value="InterPro"/>
</dbReference>
<comment type="caution">
    <text evidence="2">The sequence shown here is derived from an EMBL/GenBank/DDBJ whole genome shotgun (WGS) entry which is preliminary data.</text>
</comment>
<dbReference type="OMA" id="CTAYERS"/>
<accession>A0A0B1P0P8</accession>